<dbReference type="InterPro" id="IPR040150">
    <property type="entry name" value="Iwr1"/>
</dbReference>
<dbReference type="STRING" id="1182542.W9YSD8"/>
<dbReference type="Pfam" id="PF08574">
    <property type="entry name" value="Iwr1"/>
    <property type="match status" value="1"/>
</dbReference>
<feature type="compositionally biased region" description="Acidic residues" evidence="2">
    <location>
        <begin position="396"/>
        <end position="415"/>
    </location>
</feature>
<dbReference type="PANTHER" id="PTHR28063">
    <property type="entry name" value="RNA POLYMERASE II NUCLEAR LOCALIZATION PROTEIN IWR1"/>
    <property type="match status" value="1"/>
</dbReference>
<reference evidence="4 5" key="1">
    <citation type="submission" date="2013-03" db="EMBL/GenBank/DDBJ databases">
        <title>The Genome Sequence of Capronia epimyces CBS 606.96.</title>
        <authorList>
            <consortium name="The Broad Institute Genomics Platform"/>
            <person name="Cuomo C."/>
            <person name="de Hoog S."/>
            <person name="Gorbushina A."/>
            <person name="Walker B."/>
            <person name="Young S.K."/>
            <person name="Zeng Q."/>
            <person name="Gargeya S."/>
            <person name="Fitzgerald M."/>
            <person name="Haas B."/>
            <person name="Abouelleil A."/>
            <person name="Allen A.W."/>
            <person name="Alvarado L."/>
            <person name="Arachchi H.M."/>
            <person name="Berlin A.M."/>
            <person name="Chapman S.B."/>
            <person name="Gainer-Dewar J."/>
            <person name="Goldberg J."/>
            <person name="Griggs A."/>
            <person name="Gujja S."/>
            <person name="Hansen M."/>
            <person name="Howarth C."/>
            <person name="Imamovic A."/>
            <person name="Ireland A."/>
            <person name="Larimer J."/>
            <person name="McCowan C."/>
            <person name="Murphy C."/>
            <person name="Pearson M."/>
            <person name="Poon T.W."/>
            <person name="Priest M."/>
            <person name="Roberts A."/>
            <person name="Saif S."/>
            <person name="Shea T."/>
            <person name="Sisk P."/>
            <person name="Sykes S."/>
            <person name="Wortman J."/>
            <person name="Nusbaum C."/>
            <person name="Birren B."/>
        </authorList>
    </citation>
    <scope>NUCLEOTIDE SEQUENCE [LARGE SCALE GENOMIC DNA]</scope>
    <source>
        <strain evidence="4 5">CBS 606.96</strain>
    </source>
</reference>
<feature type="region of interest" description="Disordered" evidence="2">
    <location>
        <begin position="344"/>
        <end position="415"/>
    </location>
</feature>
<dbReference type="Proteomes" id="UP000019478">
    <property type="component" value="Unassembled WGS sequence"/>
</dbReference>
<dbReference type="HOGENOM" id="CLU_702139_0_0_1"/>
<accession>W9YSD8</accession>
<feature type="region of interest" description="Disordered" evidence="2">
    <location>
        <begin position="48"/>
        <end position="137"/>
    </location>
</feature>
<protein>
    <recommendedName>
        <fullName evidence="3">Transcription factor Iwr1 domain-containing protein</fullName>
    </recommendedName>
</protein>
<feature type="compositionally biased region" description="Acidic residues" evidence="2">
    <location>
        <begin position="373"/>
        <end position="384"/>
    </location>
</feature>
<proteinExistence type="inferred from homology"/>
<evidence type="ECO:0000256" key="1">
    <source>
        <dbReference type="ARBA" id="ARBA00010218"/>
    </source>
</evidence>
<feature type="compositionally biased region" description="Basic and acidic residues" evidence="2">
    <location>
        <begin position="294"/>
        <end position="304"/>
    </location>
</feature>
<name>W9YSD8_9EURO</name>
<dbReference type="eggNOG" id="ENOG502SE90">
    <property type="taxonomic scope" value="Eukaryota"/>
</dbReference>
<dbReference type="OrthoDB" id="6255506at2759"/>
<evidence type="ECO:0000259" key="3">
    <source>
        <dbReference type="Pfam" id="PF08574"/>
    </source>
</evidence>
<keyword evidence="5" id="KW-1185">Reference proteome</keyword>
<dbReference type="GO" id="GO:0006606">
    <property type="term" value="P:protein import into nucleus"/>
    <property type="evidence" value="ECO:0007669"/>
    <property type="project" value="InterPro"/>
</dbReference>
<evidence type="ECO:0000313" key="4">
    <source>
        <dbReference type="EMBL" id="EXJ92575.1"/>
    </source>
</evidence>
<feature type="compositionally biased region" description="Acidic residues" evidence="2">
    <location>
        <begin position="352"/>
        <end position="365"/>
    </location>
</feature>
<dbReference type="InterPro" id="IPR013883">
    <property type="entry name" value="TF_Iwr1_dom"/>
</dbReference>
<dbReference type="GO" id="GO:0005737">
    <property type="term" value="C:cytoplasm"/>
    <property type="evidence" value="ECO:0007669"/>
    <property type="project" value="TreeGrafter"/>
</dbReference>
<dbReference type="AlphaFoldDB" id="W9YSD8"/>
<evidence type="ECO:0000256" key="2">
    <source>
        <dbReference type="SAM" id="MobiDB-lite"/>
    </source>
</evidence>
<dbReference type="PANTHER" id="PTHR28063:SF1">
    <property type="entry name" value="RNA POLYMERASE II NUCLEAR LOCALIZATION PROTEIN IWR1"/>
    <property type="match status" value="1"/>
</dbReference>
<feature type="compositionally biased region" description="Polar residues" evidence="2">
    <location>
        <begin position="54"/>
        <end position="68"/>
    </location>
</feature>
<gene>
    <name evidence="4" type="ORF">A1O3_01127</name>
</gene>
<comment type="caution">
    <text evidence="4">The sequence shown here is derived from an EMBL/GenBank/DDBJ whole genome shotgun (WGS) entry which is preliminary data.</text>
</comment>
<sequence>MSVVPERISVKRRRSDEPVDTLFLEHGSAPDKKRRVTDFYFQRLRDEIIAPVSQRDNSPLTPQRSQPSIPGIPSVRWTSPGDEKRDYEHLKAKLKEKADNNAAPVGATNTAGEESQPAPVAGSHSAPTTPIPREGPQQARRFHLTRHLSSALSPNSSGGIRKVKTAIRPPLATFVERHGATFSHEQSPLHKVTPLDNVLDVPNDGKSELTTSDARLLGIEALEASKRTPINTFLQASKQAVRKGTSIRDHPSTWDHDSDQLADELAALAMELDPDVKGKAEDAGAPSRPVPEPEDTKMISSDHEENYVYETYIRVRHDDETPDPISMIESNNVGVLVIEDEDEDLWQKYAGSDDDTDWDEEDSNAEENPANDYPEDEVSSDDEYGYNAYSYRQYGSEDETFGGDGDDIDETDNKW</sequence>
<feature type="compositionally biased region" description="Basic and acidic residues" evidence="2">
    <location>
        <begin position="81"/>
        <end position="99"/>
    </location>
</feature>
<dbReference type="RefSeq" id="XP_007729465.1">
    <property type="nucleotide sequence ID" value="XM_007731275.1"/>
</dbReference>
<feature type="region of interest" description="Disordered" evidence="2">
    <location>
        <begin position="277"/>
        <end position="304"/>
    </location>
</feature>
<comment type="similarity">
    <text evidence="1">Belongs to the IWR1/SLC7A6OS family.</text>
</comment>
<evidence type="ECO:0000313" key="5">
    <source>
        <dbReference type="Proteomes" id="UP000019478"/>
    </source>
</evidence>
<dbReference type="GeneID" id="19165265"/>
<dbReference type="EMBL" id="AMGY01000001">
    <property type="protein sequence ID" value="EXJ92575.1"/>
    <property type="molecule type" value="Genomic_DNA"/>
</dbReference>
<feature type="domain" description="Transcription factor Iwr1" evidence="3">
    <location>
        <begin position="306"/>
        <end position="377"/>
    </location>
</feature>
<organism evidence="4 5">
    <name type="scientific">Capronia epimyces CBS 606.96</name>
    <dbReference type="NCBI Taxonomy" id="1182542"/>
    <lineage>
        <taxon>Eukaryota</taxon>
        <taxon>Fungi</taxon>
        <taxon>Dikarya</taxon>
        <taxon>Ascomycota</taxon>
        <taxon>Pezizomycotina</taxon>
        <taxon>Eurotiomycetes</taxon>
        <taxon>Chaetothyriomycetidae</taxon>
        <taxon>Chaetothyriales</taxon>
        <taxon>Herpotrichiellaceae</taxon>
        <taxon>Capronia</taxon>
    </lineage>
</organism>